<evidence type="ECO:0000256" key="2">
    <source>
        <dbReference type="ARBA" id="ARBA00022980"/>
    </source>
</evidence>
<dbReference type="GO" id="GO:0006412">
    <property type="term" value="P:translation"/>
    <property type="evidence" value="ECO:0000318"/>
    <property type="project" value="GO_Central"/>
</dbReference>
<accession>E3KZG7</accession>
<dbReference type="GO" id="GO:0000028">
    <property type="term" value="P:ribosomal small subunit assembly"/>
    <property type="evidence" value="ECO:0000318"/>
    <property type="project" value="GO_Central"/>
</dbReference>
<evidence type="ECO:0000256" key="3">
    <source>
        <dbReference type="ARBA" id="ARBA00023274"/>
    </source>
</evidence>
<dbReference type="InParanoid" id="E3KZG7"/>
<dbReference type="PANTHER" id="PTHR11759">
    <property type="entry name" value="40S RIBOSOMAL PROTEIN S14/30S RIBOSOMAL PROTEIN S11"/>
    <property type="match status" value="1"/>
</dbReference>
<dbReference type="Gene3D" id="3.30.420.80">
    <property type="entry name" value="Ribosomal protein S11"/>
    <property type="match status" value="1"/>
</dbReference>
<dbReference type="Pfam" id="PF00411">
    <property type="entry name" value="Ribosomal_S11"/>
    <property type="match status" value="1"/>
</dbReference>
<proteinExistence type="inferred from homology"/>
<comment type="similarity">
    <text evidence="1">Belongs to the universal ribosomal protein uS11 family.</text>
</comment>
<reference evidence="5" key="2">
    <citation type="journal article" date="2011" name="Proc. Natl. Acad. Sci. U.S.A.">
        <title>Obligate biotrophy features unraveled by the genomic analysis of rust fungi.</title>
        <authorList>
            <person name="Duplessis S."/>
            <person name="Cuomo C.A."/>
            <person name="Lin Y.-C."/>
            <person name="Aerts A."/>
            <person name="Tisserant E."/>
            <person name="Veneault-Fourrey C."/>
            <person name="Joly D.L."/>
            <person name="Hacquard S."/>
            <person name="Amselem J."/>
            <person name="Cantarel B.L."/>
            <person name="Chiu R."/>
            <person name="Coutinho P.M."/>
            <person name="Feau N."/>
            <person name="Field M."/>
            <person name="Frey P."/>
            <person name="Gelhaye E."/>
            <person name="Goldberg J."/>
            <person name="Grabherr M.G."/>
            <person name="Kodira C.D."/>
            <person name="Kohler A."/>
            <person name="Kuees U."/>
            <person name="Lindquist E.A."/>
            <person name="Lucas S.M."/>
            <person name="Mago R."/>
            <person name="Mauceli E."/>
            <person name="Morin E."/>
            <person name="Murat C."/>
            <person name="Pangilinan J.L."/>
            <person name="Park R."/>
            <person name="Pearson M."/>
            <person name="Quesneville H."/>
            <person name="Rouhier N."/>
            <person name="Sakthikumar S."/>
            <person name="Salamov A.A."/>
            <person name="Schmutz J."/>
            <person name="Selles B."/>
            <person name="Shapiro H."/>
            <person name="Tanguay P."/>
            <person name="Tuskan G.A."/>
            <person name="Henrissat B."/>
            <person name="Van de Peer Y."/>
            <person name="Rouze P."/>
            <person name="Ellis J.G."/>
            <person name="Dodds P.N."/>
            <person name="Schein J.E."/>
            <person name="Zhong S."/>
            <person name="Hamelin R.C."/>
            <person name="Grigoriev I.V."/>
            <person name="Szabo L.J."/>
            <person name="Martin F."/>
        </authorList>
    </citation>
    <scope>NUCLEOTIDE SEQUENCE [LARGE SCALE GENOMIC DNA]</scope>
    <source>
        <strain evidence="5">CRL 75-36-700-3 / race SCCL</strain>
    </source>
</reference>
<dbReference type="GeneID" id="10545259"/>
<keyword evidence="5" id="KW-1185">Reference proteome</keyword>
<evidence type="ECO:0000313" key="5">
    <source>
        <dbReference type="Proteomes" id="UP000008783"/>
    </source>
</evidence>
<dbReference type="KEGG" id="pgr:PGTG_15655"/>
<organism evidence="4 5">
    <name type="scientific">Puccinia graminis f. sp. tritici (strain CRL 75-36-700-3 / race SCCL)</name>
    <name type="common">Black stem rust fungus</name>
    <dbReference type="NCBI Taxonomy" id="418459"/>
    <lineage>
        <taxon>Eukaryota</taxon>
        <taxon>Fungi</taxon>
        <taxon>Dikarya</taxon>
        <taxon>Basidiomycota</taxon>
        <taxon>Pucciniomycotina</taxon>
        <taxon>Pucciniomycetes</taxon>
        <taxon>Pucciniales</taxon>
        <taxon>Pucciniaceae</taxon>
        <taxon>Puccinia</taxon>
    </lineage>
</organism>
<keyword evidence="3" id="KW-0687">Ribonucleoprotein</keyword>
<gene>
    <name evidence="4" type="ORF">PGTG_15655</name>
</gene>
<evidence type="ECO:0000313" key="4">
    <source>
        <dbReference type="EMBL" id="EFP89692.2"/>
    </source>
</evidence>
<reference key="1">
    <citation type="submission" date="2007-01" db="EMBL/GenBank/DDBJ databases">
        <title>The Genome Sequence of Puccinia graminis f. sp. tritici Strain CRL 75-36-700-3.</title>
        <authorList>
            <consortium name="The Broad Institute Genome Sequencing Platform"/>
            <person name="Birren B."/>
            <person name="Lander E."/>
            <person name="Galagan J."/>
            <person name="Nusbaum C."/>
            <person name="Devon K."/>
            <person name="Cuomo C."/>
            <person name="Jaffe D."/>
            <person name="Butler J."/>
            <person name="Alvarez P."/>
            <person name="Gnerre S."/>
            <person name="Grabherr M."/>
            <person name="Mauceli E."/>
            <person name="Brockman W."/>
            <person name="Young S."/>
            <person name="LaButti K."/>
            <person name="Sykes S."/>
            <person name="DeCaprio D."/>
            <person name="Crawford M."/>
            <person name="Koehrsen M."/>
            <person name="Engels R."/>
            <person name="Montgomery P."/>
            <person name="Pearson M."/>
            <person name="Howarth C."/>
            <person name="Larson L."/>
            <person name="White J."/>
            <person name="Zeng Q."/>
            <person name="Kodira C."/>
            <person name="Yandava C."/>
            <person name="Alvarado L."/>
            <person name="O'Leary S."/>
            <person name="Szabo L."/>
            <person name="Dean R."/>
            <person name="Schein J."/>
        </authorList>
    </citation>
    <scope>NUCLEOTIDE SEQUENCE</scope>
    <source>
        <strain>CRL 75-36-700-3</strain>
    </source>
</reference>
<feature type="non-terminal residue" evidence="4">
    <location>
        <position position="288"/>
    </location>
</feature>
<dbReference type="InterPro" id="IPR001971">
    <property type="entry name" value="Ribosomal_uS11"/>
</dbReference>
<dbReference type="Proteomes" id="UP000008783">
    <property type="component" value="Unassembled WGS sequence"/>
</dbReference>
<dbReference type="AlphaFoldDB" id="E3KZG7"/>
<dbReference type="RefSeq" id="XP_003334111.2">
    <property type="nucleotide sequence ID" value="XM_003334063.2"/>
</dbReference>
<keyword evidence="2" id="KW-0689">Ribosomal protein</keyword>
<dbReference type="GO" id="GO:0022627">
    <property type="term" value="C:cytosolic small ribosomal subunit"/>
    <property type="evidence" value="ECO:0000318"/>
    <property type="project" value="GO_Central"/>
</dbReference>
<dbReference type="STRING" id="418459.E3KZG7"/>
<dbReference type="EMBL" id="DS178324">
    <property type="protein sequence ID" value="EFP89692.2"/>
    <property type="molecule type" value="Genomic_DNA"/>
</dbReference>
<protein>
    <submittedName>
        <fullName evidence="4">Uncharacterized protein</fullName>
    </submittedName>
</protein>
<evidence type="ECO:0000256" key="1">
    <source>
        <dbReference type="ARBA" id="ARBA00006194"/>
    </source>
</evidence>
<dbReference type="OrthoDB" id="10392809at2759"/>
<sequence length="288" mass="31510">MLSRNSLLTAVALMCRGYLESGLLEVSTLDSFKAQQRMALSLMIGLRSPTLIASLLRHSFRKRIVSIIPGVIDQAFINSSFRLACARSTKLTRRIDRSEYATYNDFSHAYIKHMVTERRSCDDTSQPGCNGSRPGLGGGIVFDVAHMIVSFKSTFVVVADVCGRQPISRVPGGMIVRADRNGSSPHDTRLAARDVALQCNESRSLLSTSSSVLTVKVTPNHLGPVDKPTPELLPVRVCTSAELRRPPLSLPAAHIEDERHPIYKSSDWSSHTLHFAPVGVVGVVYDIA</sequence>
<dbReference type="InterPro" id="IPR036967">
    <property type="entry name" value="Ribosomal_uS11_sf"/>
</dbReference>
<dbReference type="HOGENOM" id="CLU_968245_0_0_1"/>
<name>E3KZG7_PUCGT</name>
<dbReference type="GO" id="GO:0003735">
    <property type="term" value="F:structural constituent of ribosome"/>
    <property type="evidence" value="ECO:0000318"/>
    <property type="project" value="GO_Central"/>
</dbReference>
<dbReference type="VEuPathDB" id="FungiDB:PGTG_15655"/>